<proteinExistence type="predicted"/>
<evidence type="ECO:0000313" key="2">
    <source>
        <dbReference type="Proteomes" id="UP001165667"/>
    </source>
</evidence>
<dbReference type="AlphaFoldDB" id="A0AA42CLJ5"/>
<organism evidence="1 2">
    <name type="scientific">Lichenifustis flavocetrariae</name>
    <dbReference type="NCBI Taxonomy" id="2949735"/>
    <lineage>
        <taxon>Bacteria</taxon>
        <taxon>Pseudomonadati</taxon>
        <taxon>Pseudomonadota</taxon>
        <taxon>Alphaproteobacteria</taxon>
        <taxon>Hyphomicrobiales</taxon>
        <taxon>Lichenihabitantaceae</taxon>
        <taxon>Lichenifustis</taxon>
    </lineage>
</organism>
<dbReference type="EMBL" id="JAMOIM010000002">
    <property type="protein sequence ID" value="MCW6507385.1"/>
    <property type="molecule type" value="Genomic_DNA"/>
</dbReference>
<dbReference type="Proteomes" id="UP001165667">
    <property type="component" value="Unassembled WGS sequence"/>
</dbReference>
<sequence>MTFDAYWHFGPFAAAAKAARETKRQSLVELQTELFMAARASHHVGGLDYVGRYKVLLPLFHRFRSSHKGGGE</sequence>
<name>A0AA42CLJ5_9HYPH</name>
<gene>
    <name evidence="1" type="ORF">M8523_05045</name>
</gene>
<comment type="caution">
    <text evidence="1">The sequence shown here is derived from an EMBL/GenBank/DDBJ whole genome shotgun (WGS) entry which is preliminary data.</text>
</comment>
<accession>A0AA42CLJ5</accession>
<reference evidence="1" key="1">
    <citation type="submission" date="2022-05" db="EMBL/GenBank/DDBJ databases">
        <authorList>
            <person name="Pankratov T."/>
        </authorList>
    </citation>
    <scope>NUCLEOTIDE SEQUENCE</scope>
    <source>
        <strain evidence="1">BP6-180914</strain>
    </source>
</reference>
<keyword evidence="2" id="KW-1185">Reference proteome</keyword>
<dbReference type="RefSeq" id="WP_282583734.1">
    <property type="nucleotide sequence ID" value="NZ_JAMOIM010000002.1"/>
</dbReference>
<evidence type="ECO:0000313" key="1">
    <source>
        <dbReference type="EMBL" id="MCW6507385.1"/>
    </source>
</evidence>
<protein>
    <submittedName>
        <fullName evidence="1">Uncharacterized protein</fullName>
    </submittedName>
</protein>